<protein>
    <submittedName>
        <fullName evidence="1">Uncharacterized protein</fullName>
    </submittedName>
</protein>
<reference evidence="1 2" key="1">
    <citation type="submission" date="2012-04" db="EMBL/GenBank/DDBJ databases">
        <authorList>
            <person name="Harkins D.M."/>
            <person name="Madupu R."/>
            <person name="Durkin A.S."/>
            <person name="Torralba M."/>
            <person name="Methe B."/>
            <person name="Sutton G.G."/>
            <person name="Nelson K.E."/>
        </authorList>
    </citation>
    <scope>NUCLEOTIDE SEQUENCE [LARGE SCALE GENOMIC DNA]</scope>
    <source>
        <strain evidence="1 2">VK64</strain>
    </source>
</reference>
<evidence type="ECO:0000313" key="2">
    <source>
        <dbReference type="Proteomes" id="UP000004473"/>
    </source>
</evidence>
<gene>
    <name evidence="1" type="ORF">HMPREF1051_1345</name>
</gene>
<accession>I2NFX5</accession>
<dbReference type="PATRIC" id="fig|1095748.3.peg.2455"/>
<dbReference type="Proteomes" id="UP000004473">
    <property type="component" value="Unassembled WGS sequence"/>
</dbReference>
<dbReference type="EMBL" id="AJMT01000191">
    <property type="protein sequence ID" value="EIG24736.1"/>
    <property type="molecule type" value="Genomic_DNA"/>
</dbReference>
<sequence>MRSSENFQTTFCLLLRNCMNEQTKQAAQTIGRLKRKASDEERLQGWRETCAEQGLSGEFILTAKLNGAAYTEEEARMVAELFGK</sequence>
<comment type="caution">
    <text evidence="1">The sequence shown here is derived from an EMBL/GenBank/DDBJ whole genome shotgun (WGS) entry which is preliminary data.</text>
</comment>
<organism evidence="1 2">
    <name type="scientific">Neisseria sicca VK64</name>
    <dbReference type="NCBI Taxonomy" id="1095748"/>
    <lineage>
        <taxon>Bacteria</taxon>
        <taxon>Pseudomonadati</taxon>
        <taxon>Pseudomonadota</taxon>
        <taxon>Betaproteobacteria</taxon>
        <taxon>Neisseriales</taxon>
        <taxon>Neisseriaceae</taxon>
        <taxon>Neisseria</taxon>
    </lineage>
</organism>
<dbReference type="AlphaFoldDB" id="I2NFX5"/>
<name>I2NFX5_NEISI</name>
<evidence type="ECO:0000313" key="1">
    <source>
        <dbReference type="EMBL" id="EIG24736.1"/>
    </source>
</evidence>
<proteinExistence type="predicted"/>